<dbReference type="InterPro" id="IPR003400">
    <property type="entry name" value="ExbD"/>
</dbReference>
<evidence type="ECO:0000313" key="9">
    <source>
        <dbReference type="EMBL" id="WDE96585.1"/>
    </source>
</evidence>
<comment type="subcellular location">
    <subcellularLocation>
        <location evidence="1">Cell membrane</location>
        <topology evidence="1">Single-pass membrane protein</topology>
    </subcellularLocation>
    <subcellularLocation>
        <location evidence="7">Cell membrane</location>
        <topology evidence="7">Single-pass type II membrane protein</topology>
    </subcellularLocation>
</comment>
<protein>
    <submittedName>
        <fullName evidence="9">Biopolymer transporter ExbD</fullName>
    </submittedName>
</protein>
<gene>
    <name evidence="9" type="ORF">PQO03_01210</name>
</gene>
<dbReference type="Pfam" id="PF02472">
    <property type="entry name" value="ExbD"/>
    <property type="match status" value="1"/>
</dbReference>
<dbReference type="RefSeq" id="WP_274150650.1">
    <property type="nucleotide sequence ID" value="NZ_CP117811.1"/>
</dbReference>
<dbReference type="EMBL" id="CP117811">
    <property type="protein sequence ID" value="WDE96585.1"/>
    <property type="molecule type" value="Genomic_DNA"/>
</dbReference>
<evidence type="ECO:0000256" key="2">
    <source>
        <dbReference type="ARBA" id="ARBA00005811"/>
    </source>
</evidence>
<proteinExistence type="inferred from homology"/>
<feature type="transmembrane region" description="Helical" evidence="8">
    <location>
        <begin position="20"/>
        <end position="39"/>
    </location>
</feature>
<dbReference type="PANTHER" id="PTHR30558">
    <property type="entry name" value="EXBD MEMBRANE COMPONENT OF PMF-DRIVEN MACROMOLECULE IMPORT SYSTEM"/>
    <property type="match status" value="1"/>
</dbReference>
<sequence>MKFKRPSASDNEGPQLAPMIDIFFLTLIFFMVASVYSQFERNISIIVPKAASGEDNSRYPGEVIINVDKDGKFSINNSEKSISEIDTILADISSYYTGQPVIIRCDGDSAFSNYVKVFDLCKNHSIENVRIATLGESE</sequence>
<keyword evidence="5 8" id="KW-1133">Transmembrane helix</keyword>
<accession>A0ABY7VQW2</accession>
<evidence type="ECO:0000256" key="6">
    <source>
        <dbReference type="ARBA" id="ARBA00023136"/>
    </source>
</evidence>
<organism evidence="9 10">
    <name type="scientific">Lentisphaera profundi</name>
    <dbReference type="NCBI Taxonomy" id="1658616"/>
    <lineage>
        <taxon>Bacteria</taxon>
        <taxon>Pseudomonadati</taxon>
        <taxon>Lentisphaerota</taxon>
        <taxon>Lentisphaeria</taxon>
        <taxon>Lentisphaerales</taxon>
        <taxon>Lentisphaeraceae</taxon>
        <taxon>Lentisphaera</taxon>
    </lineage>
</organism>
<name>A0ABY7VQW2_9BACT</name>
<keyword evidence="10" id="KW-1185">Reference proteome</keyword>
<keyword evidence="6 8" id="KW-0472">Membrane</keyword>
<evidence type="ECO:0000256" key="3">
    <source>
        <dbReference type="ARBA" id="ARBA00022475"/>
    </source>
</evidence>
<evidence type="ECO:0000256" key="8">
    <source>
        <dbReference type="SAM" id="Phobius"/>
    </source>
</evidence>
<evidence type="ECO:0000256" key="7">
    <source>
        <dbReference type="RuleBase" id="RU003879"/>
    </source>
</evidence>
<keyword evidence="3" id="KW-1003">Cell membrane</keyword>
<comment type="similarity">
    <text evidence="2 7">Belongs to the ExbD/TolR family.</text>
</comment>
<keyword evidence="7" id="KW-0813">Transport</keyword>
<dbReference type="Proteomes" id="UP001214250">
    <property type="component" value="Chromosome 1"/>
</dbReference>
<keyword evidence="4 7" id="KW-0812">Transmembrane</keyword>
<evidence type="ECO:0000256" key="1">
    <source>
        <dbReference type="ARBA" id="ARBA00004162"/>
    </source>
</evidence>
<evidence type="ECO:0000313" key="10">
    <source>
        <dbReference type="Proteomes" id="UP001214250"/>
    </source>
</evidence>
<evidence type="ECO:0000256" key="5">
    <source>
        <dbReference type="ARBA" id="ARBA00022989"/>
    </source>
</evidence>
<dbReference type="PANTHER" id="PTHR30558:SF3">
    <property type="entry name" value="BIOPOLYMER TRANSPORT PROTEIN EXBD-RELATED"/>
    <property type="match status" value="1"/>
</dbReference>
<dbReference type="Gene3D" id="3.30.420.270">
    <property type="match status" value="1"/>
</dbReference>
<keyword evidence="7" id="KW-0653">Protein transport</keyword>
<evidence type="ECO:0000256" key="4">
    <source>
        <dbReference type="ARBA" id="ARBA00022692"/>
    </source>
</evidence>
<reference evidence="9 10" key="1">
    <citation type="submission" date="2023-02" db="EMBL/GenBank/DDBJ databases">
        <title>Genome sequence of Lentisphaera profundi SAORIC-696.</title>
        <authorList>
            <person name="Kim e."/>
            <person name="Cho J.-C."/>
            <person name="Choi A."/>
            <person name="Kang I."/>
        </authorList>
    </citation>
    <scope>NUCLEOTIDE SEQUENCE [LARGE SCALE GENOMIC DNA]</scope>
    <source>
        <strain evidence="9 10">SAORIC-696</strain>
    </source>
</reference>